<dbReference type="OrthoDB" id="2867457at2"/>
<proteinExistence type="predicted"/>
<evidence type="ECO:0000313" key="1">
    <source>
        <dbReference type="EMBL" id="KLV28056.1"/>
    </source>
</evidence>
<name>A0A0J1IQ17_NIACI</name>
<dbReference type="GeneID" id="56349894"/>
<dbReference type="Proteomes" id="UP000036045">
    <property type="component" value="Unassembled WGS sequence"/>
</dbReference>
<keyword evidence="2" id="KW-1185">Reference proteome</keyword>
<dbReference type="AlphaFoldDB" id="A0A0J1IQ17"/>
<dbReference type="RefSeq" id="WP_047940609.1">
    <property type="nucleotide sequence ID" value="NZ_CP053989.1"/>
</dbReference>
<comment type="caution">
    <text evidence="1">The sequence shown here is derived from an EMBL/GenBank/DDBJ whole genome shotgun (WGS) entry which is preliminary data.</text>
</comment>
<organism evidence="1 2">
    <name type="scientific">Niallia circulans</name>
    <name type="common">Bacillus circulans</name>
    <dbReference type="NCBI Taxonomy" id="1397"/>
    <lineage>
        <taxon>Bacteria</taxon>
        <taxon>Bacillati</taxon>
        <taxon>Bacillota</taxon>
        <taxon>Bacilli</taxon>
        <taxon>Bacillales</taxon>
        <taxon>Bacillaceae</taxon>
        <taxon>Niallia</taxon>
    </lineage>
</organism>
<evidence type="ECO:0008006" key="3">
    <source>
        <dbReference type="Google" id="ProtNLM"/>
    </source>
</evidence>
<sequence length="126" mass="14903">MKNDFIVLAPFQYMIECTCPRPEHTFILDLHKGDIITVTEEKKYVDSLGWLLLVMVNDYSFFMFIDEIEEFIANKKITSLMDMELRMNYLEYKVNESLDGLNKEQFELFAKELNTLKSLQNELALT</sequence>
<dbReference type="EMBL" id="LDPH01000002">
    <property type="protein sequence ID" value="KLV28056.1"/>
    <property type="molecule type" value="Genomic_DNA"/>
</dbReference>
<dbReference type="PATRIC" id="fig|1397.4.peg.2087"/>
<reference evidence="1 2" key="1">
    <citation type="submission" date="2015-05" db="EMBL/GenBank/DDBJ databases">
        <title>Whole genome sequence and identification of bacterial endophytes from Costus igneus.</title>
        <authorList>
            <person name="Lee Y.P."/>
            <person name="Gan H.M."/>
            <person name="Eng W."/>
            <person name="Wheatley M.S."/>
            <person name="Caraballo A."/>
            <person name="Polter S."/>
            <person name="Savka M.A."/>
            <person name="Hudson A.O."/>
        </authorList>
    </citation>
    <scope>NUCLEOTIDE SEQUENCE [LARGE SCALE GENOMIC DNA]</scope>
    <source>
        <strain evidence="1 2">RIT379</strain>
    </source>
</reference>
<protein>
    <recommendedName>
        <fullName evidence="3">IDEAL domain-containing protein</fullName>
    </recommendedName>
</protein>
<gene>
    <name evidence="1" type="ORF">ABW02_04005</name>
</gene>
<evidence type="ECO:0000313" key="2">
    <source>
        <dbReference type="Proteomes" id="UP000036045"/>
    </source>
</evidence>
<accession>A0A0J1IQ17</accession>